<evidence type="ECO:0000313" key="3">
    <source>
        <dbReference type="Proteomes" id="UP000231702"/>
    </source>
</evidence>
<dbReference type="Pfam" id="PF06226">
    <property type="entry name" value="DUF1007"/>
    <property type="match status" value="1"/>
</dbReference>
<feature type="region of interest" description="Disordered" evidence="1">
    <location>
        <begin position="1"/>
        <end position="25"/>
    </location>
</feature>
<dbReference type="EMBL" id="PGTD01000016">
    <property type="protein sequence ID" value="PJE28604.1"/>
    <property type="molecule type" value="Genomic_DNA"/>
</dbReference>
<dbReference type="InterPro" id="IPR010412">
    <property type="entry name" value="DUF1007"/>
</dbReference>
<evidence type="ECO:0000256" key="1">
    <source>
        <dbReference type="SAM" id="MobiDB-lite"/>
    </source>
</evidence>
<evidence type="ECO:0000313" key="2">
    <source>
        <dbReference type="EMBL" id="PJE28604.1"/>
    </source>
</evidence>
<keyword evidence="3" id="KW-1185">Reference proteome</keyword>
<gene>
    <name evidence="2" type="ORF">CVM39_08980</name>
</gene>
<reference evidence="2 3" key="1">
    <citation type="journal article" date="2018" name="Int. J. Syst. Evol. Microbiol.">
        <title>Pseudooceanicola lipolyticus sp. nov., a marine alphaproteobacterium, reclassification of Oceanicola flagellatus as Pseudooceanicola flagellatus comb. nov. and emended description of the genus Pseudooceanicola.</title>
        <authorList>
            <person name="Huang M.-M."/>
            <person name="Guo L.-L."/>
            <person name="Wu Y.-H."/>
            <person name="Lai Q.-L."/>
            <person name="Shao Z.-Z."/>
            <person name="Wang C.-S."/>
            <person name="Wu M."/>
            <person name="Xu X.-W."/>
        </authorList>
    </citation>
    <scope>NUCLEOTIDE SEQUENCE [LARGE SCALE GENOMIC DNA]</scope>
    <source>
        <strain evidence="2 3">Ar-45</strain>
    </source>
</reference>
<comment type="caution">
    <text evidence="2">The sequence shown here is derived from an EMBL/GenBank/DDBJ whole genome shotgun (WGS) entry which is preliminary data.</text>
</comment>
<sequence length="254" mass="27538">MHMGARSGRQGFPVAASMAAGRRSRERDFRRRSALAMLRAMIRSLALAAACCLPAGGALAHPHIFITTALELQVDDTGRLTGVVVTWDYDEMYSMLLLDELQLDPDYDGILTEAELAELDGYDLNWMEGFEGDLYVSTAEGRPVTLGPPEGLGVSFDDQTYASRHLRPLERPRPASGLVVKAYDPGFYTAYDLGGGVTVSGNPACSARIIPPEIDESYKDLAAELAELPPDAEGYPQVGETFAETVQITCETKS</sequence>
<protein>
    <submittedName>
        <fullName evidence="2">DUF1007 domain-containing protein</fullName>
    </submittedName>
</protein>
<organism evidence="2 3">
    <name type="scientific">Pseudooceanicola antarcticus</name>
    <dbReference type="NCBI Taxonomy" id="1247613"/>
    <lineage>
        <taxon>Bacteria</taxon>
        <taxon>Pseudomonadati</taxon>
        <taxon>Pseudomonadota</taxon>
        <taxon>Alphaproteobacteria</taxon>
        <taxon>Rhodobacterales</taxon>
        <taxon>Paracoccaceae</taxon>
        <taxon>Pseudooceanicola</taxon>
    </lineage>
</organism>
<name>A0ABX4MMQ4_9RHOB</name>
<proteinExistence type="predicted"/>
<accession>A0ABX4MMQ4</accession>
<dbReference type="Proteomes" id="UP000231702">
    <property type="component" value="Unassembled WGS sequence"/>
</dbReference>